<feature type="transmembrane region" description="Helical" evidence="8">
    <location>
        <begin position="324"/>
        <end position="348"/>
    </location>
</feature>
<dbReference type="GO" id="GO:0016020">
    <property type="term" value="C:membrane"/>
    <property type="evidence" value="ECO:0007669"/>
    <property type="project" value="UniProtKB-SubCell"/>
</dbReference>
<dbReference type="InterPro" id="IPR049829">
    <property type="entry name" value="MptA/B-like"/>
</dbReference>
<dbReference type="AlphaFoldDB" id="A0AAD1KRD0"/>
<evidence type="ECO:0000256" key="1">
    <source>
        <dbReference type="ARBA" id="ARBA00004141"/>
    </source>
</evidence>
<evidence type="ECO:0000256" key="4">
    <source>
        <dbReference type="ARBA" id="ARBA00022692"/>
    </source>
</evidence>
<keyword evidence="5 8" id="KW-1133">Transmembrane helix</keyword>
<comment type="similarity">
    <text evidence="7">Belongs to the MptA/B family.</text>
</comment>
<dbReference type="Pfam" id="PF26314">
    <property type="entry name" value="MptA_B_family"/>
    <property type="match status" value="1"/>
</dbReference>
<feature type="transmembrane region" description="Helical" evidence="8">
    <location>
        <begin position="354"/>
        <end position="378"/>
    </location>
</feature>
<keyword evidence="4 8" id="KW-0812">Transmembrane</keyword>
<evidence type="ECO:0000256" key="5">
    <source>
        <dbReference type="ARBA" id="ARBA00022989"/>
    </source>
</evidence>
<dbReference type="RefSeq" id="WP_221265120.1">
    <property type="nucleotide sequence ID" value="NZ_AP024747.1"/>
</dbReference>
<reference evidence="9" key="1">
    <citation type="submission" date="2021-06" db="EMBL/GenBank/DDBJ databases">
        <title>Genome sequence of Cutibacterium modestum strain KB17-24694.</title>
        <authorList>
            <person name="Dekio I."/>
            <person name="Asahina A."/>
            <person name="Nishida M."/>
        </authorList>
    </citation>
    <scope>NUCLEOTIDE SEQUENCE</scope>
    <source>
        <strain evidence="9">KB17-24694</strain>
    </source>
</reference>
<feature type="transmembrane region" description="Helical" evidence="8">
    <location>
        <begin position="423"/>
        <end position="449"/>
    </location>
</feature>
<feature type="transmembrane region" description="Helical" evidence="8">
    <location>
        <begin position="265"/>
        <end position="283"/>
    </location>
</feature>
<feature type="transmembrane region" description="Helical" evidence="8">
    <location>
        <begin position="208"/>
        <end position="229"/>
    </location>
</feature>
<sequence length="526" mass="57215">MKQPVGWQRRIHLEWLAYLRAWRSRSVLEGLVGTILITAGSLTPAYLPLNSPWWSRLDEAGLRGSTWRIVGTILVLVGVGLLVGSWLRLRPGHEPRDLAAEPLPRHVRRYFNHRPGIRAGLHPWAVLGVWGLPFLLAPPIFSHDSYSYAAQGWLLENGISPYEGYPGLLPGAFADQVAQEWRYTRTPYGPLALVVQHWIVHLSGDNPYWSSVFMRVPALLGVVAIGLLLSRVARRVGRDPHFAAWFSTLNPILVVDFIGGAHNDALMMGLVVIGLWIACMSSWSWTTGAILVGGAAAVKQPAFMVAVALPLIRHPMASWHPRHLFPALGRAVGSLAISVAVFAGISWASGLGIGWYHAVGVPGMVLTVSPFTLVGMGVRMVLGALGAHQAAAAVIPIAQAIGVLVGALLLVVMAVRLLPRKPLSFLVLGFLAVALCAPALHSWYVLWGALLLPLIDEAARFVRPAVWTTVILLSFDAVNLSWRNSAAALGIALVLVLAARLVWHERSLGQGWTHKDVHVPHPHKVH</sequence>
<feature type="transmembrane region" description="Helical" evidence="8">
    <location>
        <begin position="390"/>
        <end position="417"/>
    </location>
</feature>
<dbReference type="Proteomes" id="UP000825072">
    <property type="component" value="Chromosome 1"/>
</dbReference>
<evidence type="ECO:0000256" key="7">
    <source>
        <dbReference type="ARBA" id="ARBA00043987"/>
    </source>
</evidence>
<keyword evidence="2" id="KW-0328">Glycosyltransferase</keyword>
<feature type="transmembrane region" description="Helical" evidence="8">
    <location>
        <begin position="289"/>
        <end position="312"/>
    </location>
</feature>
<evidence type="ECO:0000256" key="2">
    <source>
        <dbReference type="ARBA" id="ARBA00022676"/>
    </source>
</evidence>
<keyword evidence="3" id="KW-0808">Transferase</keyword>
<dbReference type="EMBL" id="AP024747">
    <property type="protein sequence ID" value="BCY26043.1"/>
    <property type="molecule type" value="Genomic_DNA"/>
</dbReference>
<keyword evidence="6 8" id="KW-0472">Membrane</keyword>
<gene>
    <name evidence="9" type="ORF">KB1_20330</name>
</gene>
<dbReference type="NCBIfam" id="NF038066">
    <property type="entry name" value="MptB"/>
    <property type="match status" value="1"/>
</dbReference>
<evidence type="ECO:0000256" key="6">
    <source>
        <dbReference type="ARBA" id="ARBA00023136"/>
    </source>
</evidence>
<evidence type="ECO:0008006" key="11">
    <source>
        <dbReference type="Google" id="ProtNLM"/>
    </source>
</evidence>
<feature type="transmembrane region" description="Helical" evidence="8">
    <location>
        <begin position="486"/>
        <end position="503"/>
    </location>
</feature>
<protein>
    <recommendedName>
        <fullName evidence="11">DUF2029 domain-containing protein</fullName>
    </recommendedName>
</protein>
<evidence type="ECO:0000313" key="10">
    <source>
        <dbReference type="Proteomes" id="UP000825072"/>
    </source>
</evidence>
<comment type="subcellular location">
    <subcellularLocation>
        <location evidence="1">Membrane</location>
        <topology evidence="1">Multi-pass membrane protein</topology>
    </subcellularLocation>
</comment>
<feature type="transmembrane region" description="Helical" evidence="8">
    <location>
        <begin position="27"/>
        <end position="47"/>
    </location>
</feature>
<accession>A0AAD1KRD0</accession>
<organism evidence="9 10">
    <name type="scientific">Cutibacterium modestum</name>
    <dbReference type="NCBI Taxonomy" id="2559073"/>
    <lineage>
        <taxon>Bacteria</taxon>
        <taxon>Bacillati</taxon>
        <taxon>Actinomycetota</taxon>
        <taxon>Actinomycetes</taxon>
        <taxon>Propionibacteriales</taxon>
        <taxon>Propionibacteriaceae</taxon>
        <taxon>Cutibacterium</taxon>
    </lineage>
</organism>
<evidence type="ECO:0000256" key="8">
    <source>
        <dbReference type="SAM" id="Phobius"/>
    </source>
</evidence>
<proteinExistence type="inferred from homology"/>
<name>A0AAD1KRD0_9ACTN</name>
<feature type="transmembrane region" description="Helical" evidence="8">
    <location>
        <begin position="121"/>
        <end position="141"/>
    </location>
</feature>
<evidence type="ECO:0000313" key="9">
    <source>
        <dbReference type="EMBL" id="BCY26043.1"/>
    </source>
</evidence>
<dbReference type="GO" id="GO:0016757">
    <property type="term" value="F:glycosyltransferase activity"/>
    <property type="evidence" value="ECO:0007669"/>
    <property type="project" value="UniProtKB-KW"/>
</dbReference>
<evidence type="ECO:0000256" key="3">
    <source>
        <dbReference type="ARBA" id="ARBA00022679"/>
    </source>
</evidence>
<feature type="transmembrane region" description="Helical" evidence="8">
    <location>
        <begin position="67"/>
        <end position="87"/>
    </location>
</feature>